<dbReference type="InterPro" id="IPR003751">
    <property type="entry name" value="CsrA"/>
</dbReference>
<dbReference type="OrthoDB" id="9809061at2"/>
<proteinExistence type="inferred from homology"/>
<dbReference type="FunFam" id="2.60.40.4380:FF:000002">
    <property type="entry name" value="Translational regulator CsrA"/>
    <property type="match status" value="1"/>
</dbReference>
<keyword evidence="5" id="KW-1005">Bacterial flagellum biogenesis</keyword>
<dbReference type="SUPFAM" id="SSF117130">
    <property type="entry name" value="CsrA-like"/>
    <property type="match status" value="1"/>
</dbReference>
<sequence>MLVLSRKKGESIMIGDQIELVILSLEGDNVRIGINAPKQVGVFRKEVFESIQKANQEAANNTVSPQNIGKLIRKKQTD</sequence>
<dbReference type="GO" id="GO:0045947">
    <property type="term" value="P:negative regulation of translational initiation"/>
    <property type="evidence" value="ECO:0007669"/>
    <property type="project" value="UniProtKB-UniRule"/>
</dbReference>
<protein>
    <recommendedName>
        <fullName evidence="5">Translational regulator CsrA</fullName>
    </recommendedName>
</protein>
<comment type="similarity">
    <text evidence="5">Belongs to the CsrA/RsmA family.</text>
</comment>
<dbReference type="Gene3D" id="2.60.40.4380">
    <property type="entry name" value="Translational regulator CsrA"/>
    <property type="match status" value="1"/>
</dbReference>
<comment type="subunit">
    <text evidence="5">Homodimer; the beta-strands of each monomer intercalate to form a hydrophobic core, while the alpha-helices form wings that extend away from the core.</text>
</comment>
<keyword evidence="2 5" id="KW-0678">Repressor</keyword>
<gene>
    <name evidence="5 6" type="primary">csrA</name>
    <name evidence="6" type="ORF">E1757_26605</name>
</gene>
<organism evidence="6 7">
    <name type="scientific">Paenibacillus piri</name>
    <dbReference type="NCBI Taxonomy" id="2547395"/>
    <lineage>
        <taxon>Bacteria</taxon>
        <taxon>Bacillati</taxon>
        <taxon>Bacillota</taxon>
        <taxon>Bacilli</taxon>
        <taxon>Bacillales</taxon>
        <taxon>Paenibacillaceae</taxon>
        <taxon>Paenibacillus</taxon>
    </lineage>
</organism>
<keyword evidence="1 5" id="KW-0963">Cytoplasm</keyword>
<dbReference type="GO" id="GO:0048027">
    <property type="term" value="F:mRNA 5'-UTR binding"/>
    <property type="evidence" value="ECO:0007669"/>
    <property type="project" value="UniProtKB-UniRule"/>
</dbReference>
<evidence type="ECO:0000256" key="5">
    <source>
        <dbReference type="HAMAP-Rule" id="MF_00167"/>
    </source>
</evidence>
<evidence type="ECO:0000313" key="6">
    <source>
        <dbReference type="EMBL" id="TDF93506.1"/>
    </source>
</evidence>
<name>A0A4R5KE59_9BACL</name>
<dbReference type="GO" id="GO:0006402">
    <property type="term" value="P:mRNA catabolic process"/>
    <property type="evidence" value="ECO:0007669"/>
    <property type="project" value="InterPro"/>
</dbReference>
<keyword evidence="4 5" id="KW-0694">RNA-binding</keyword>
<dbReference type="RefSeq" id="WP_133233925.1">
    <property type="nucleotide sequence ID" value="NZ_SMRT01000016.1"/>
</dbReference>
<comment type="caution">
    <text evidence="6">The sequence shown here is derived from an EMBL/GenBank/DDBJ whole genome shotgun (WGS) entry which is preliminary data.</text>
</comment>
<evidence type="ECO:0000256" key="4">
    <source>
        <dbReference type="ARBA" id="ARBA00022884"/>
    </source>
</evidence>
<dbReference type="Pfam" id="PF02599">
    <property type="entry name" value="CsrA"/>
    <property type="match status" value="1"/>
</dbReference>
<comment type="subcellular location">
    <subcellularLocation>
        <location evidence="5">Cytoplasm</location>
    </subcellularLocation>
</comment>
<accession>A0A4R5KE59</accession>
<dbReference type="GO" id="GO:0005829">
    <property type="term" value="C:cytosol"/>
    <property type="evidence" value="ECO:0007669"/>
    <property type="project" value="TreeGrafter"/>
</dbReference>
<comment type="function">
    <text evidence="5">A translational regulator that binds mRNA to regulate translation initiation and/or mRNA stability. Usually binds in the 5'-UTR at or near the Shine-Dalgarno sequence preventing ribosome-binding, thus repressing translation. Its main target seems to be the major flagellin gene, while its function is anatagonized by FliW.</text>
</comment>
<reference evidence="6 7" key="1">
    <citation type="submission" date="2019-03" db="EMBL/GenBank/DDBJ databases">
        <title>This is whole genome sequence of Paenibacillus sp MS74 strain.</title>
        <authorList>
            <person name="Trinh H.N."/>
        </authorList>
    </citation>
    <scope>NUCLEOTIDE SEQUENCE [LARGE SCALE GENOMIC DNA]</scope>
    <source>
        <strain evidence="6 7">MS74</strain>
    </source>
</reference>
<keyword evidence="7" id="KW-1185">Reference proteome</keyword>
<evidence type="ECO:0000256" key="1">
    <source>
        <dbReference type="ARBA" id="ARBA00022490"/>
    </source>
</evidence>
<dbReference type="HAMAP" id="MF_00167">
    <property type="entry name" value="CsrA"/>
    <property type="match status" value="1"/>
</dbReference>
<dbReference type="PANTHER" id="PTHR34984">
    <property type="entry name" value="CARBON STORAGE REGULATOR"/>
    <property type="match status" value="1"/>
</dbReference>
<evidence type="ECO:0000256" key="3">
    <source>
        <dbReference type="ARBA" id="ARBA00022845"/>
    </source>
</evidence>
<dbReference type="NCBIfam" id="NF002469">
    <property type="entry name" value="PRK01712.1"/>
    <property type="match status" value="1"/>
</dbReference>
<dbReference type="GO" id="GO:1902208">
    <property type="term" value="P:regulation of bacterial-type flagellum assembly"/>
    <property type="evidence" value="ECO:0007669"/>
    <property type="project" value="UniProtKB-UniRule"/>
</dbReference>
<evidence type="ECO:0000256" key="2">
    <source>
        <dbReference type="ARBA" id="ARBA00022491"/>
    </source>
</evidence>
<evidence type="ECO:0000313" key="7">
    <source>
        <dbReference type="Proteomes" id="UP000295636"/>
    </source>
</evidence>
<dbReference type="GO" id="GO:0006109">
    <property type="term" value="P:regulation of carbohydrate metabolic process"/>
    <property type="evidence" value="ECO:0007669"/>
    <property type="project" value="InterPro"/>
</dbReference>
<dbReference type="Proteomes" id="UP000295636">
    <property type="component" value="Unassembled WGS sequence"/>
</dbReference>
<dbReference type="GO" id="GO:0044781">
    <property type="term" value="P:bacterial-type flagellum organization"/>
    <property type="evidence" value="ECO:0007669"/>
    <property type="project" value="UniProtKB-KW"/>
</dbReference>
<dbReference type="PANTHER" id="PTHR34984:SF1">
    <property type="entry name" value="CARBON STORAGE REGULATOR"/>
    <property type="match status" value="1"/>
</dbReference>
<dbReference type="InterPro" id="IPR036107">
    <property type="entry name" value="CsrA_sf"/>
</dbReference>
<dbReference type="AlphaFoldDB" id="A0A4R5KE59"/>
<keyword evidence="3 5" id="KW-0810">Translation regulation</keyword>
<dbReference type="EMBL" id="SMRT01000016">
    <property type="protein sequence ID" value="TDF93506.1"/>
    <property type="molecule type" value="Genomic_DNA"/>
</dbReference>
<dbReference type="NCBIfam" id="TIGR00202">
    <property type="entry name" value="csrA"/>
    <property type="match status" value="1"/>
</dbReference>